<feature type="transmembrane region" description="Helical" evidence="6">
    <location>
        <begin position="82"/>
        <end position="103"/>
    </location>
</feature>
<feature type="domain" description="ABC transmembrane type-2" evidence="7">
    <location>
        <begin position="46"/>
        <end position="274"/>
    </location>
</feature>
<dbReference type="GO" id="GO:0043190">
    <property type="term" value="C:ATP-binding cassette (ABC) transporter complex"/>
    <property type="evidence" value="ECO:0007669"/>
    <property type="project" value="InterPro"/>
</dbReference>
<feature type="transmembrane region" description="Helical" evidence="6">
    <location>
        <begin position="249"/>
        <end position="271"/>
    </location>
</feature>
<comment type="similarity">
    <text evidence="6">Belongs to the ABC-2 integral membrane protein family.</text>
</comment>
<proteinExistence type="inferred from homology"/>
<dbReference type="PANTHER" id="PTHR43229:SF2">
    <property type="entry name" value="NODULATION PROTEIN J"/>
    <property type="match status" value="1"/>
</dbReference>
<dbReference type="GO" id="GO:0140359">
    <property type="term" value="F:ABC-type transporter activity"/>
    <property type="evidence" value="ECO:0007669"/>
    <property type="project" value="InterPro"/>
</dbReference>
<evidence type="ECO:0000256" key="5">
    <source>
        <dbReference type="ARBA" id="ARBA00023251"/>
    </source>
</evidence>
<dbReference type="InterPro" id="IPR051784">
    <property type="entry name" value="Nod_factor_ABC_transporter"/>
</dbReference>
<dbReference type="Pfam" id="PF01061">
    <property type="entry name" value="ABC2_membrane"/>
    <property type="match status" value="1"/>
</dbReference>
<dbReference type="InterPro" id="IPR047817">
    <property type="entry name" value="ABC2_TM_bact-type"/>
</dbReference>
<protein>
    <recommendedName>
        <fullName evidence="6">Transport permease protein</fullName>
    </recommendedName>
</protein>
<evidence type="ECO:0000256" key="1">
    <source>
        <dbReference type="ARBA" id="ARBA00004141"/>
    </source>
</evidence>
<dbReference type="PANTHER" id="PTHR43229">
    <property type="entry name" value="NODULATION PROTEIN J"/>
    <property type="match status" value="1"/>
</dbReference>
<comment type="subcellular location">
    <subcellularLocation>
        <location evidence="6">Cell membrane</location>
        <topology evidence="6">Multi-pass membrane protein</topology>
    </subcellularLocation>
    <subcellularLocation>
        <location evidence="1">Membrane</location>
        <topology evidence="1">Multi-pass membrane protein</topology>
    </subcellularLocation>
</comment>
<dbReference type="EMBL" id="JAAGOA010000009">
    <property type="protein sequence ID" value="NEE01376.1"/>
    <property type="molecule type" value="Genomic_DNA"/>
</dbReference>
<dbReference type="InterPro" id="IPR013525">
    <property type="entry name" value="ABC2_TM"/>
</dbReference>
<evidence type="ECO:0000259" key="7">
    <source>
        <dbReference type="PROSITE" id="PS51012"/>
    </source>
</evidence>
<dbReference type="PIRSF" id="PIRSF006648">
    <property type="entry name" value="DrrB"/>
    <property type="match status" value="1"/>
</dbReference>
<keyword evidence="6" id="KW-0813">Transport</keyword>
<dbReference type="GO" id="GO:0046677">
    <property type="term" value="P:response to antibiotic"/>
    <property type="evidence" value="ECO:0007669"/>
    <property type="project" value="UniProtKB-KW"/>
</dbReference>
<feature type="transmembrane region" description="Helical" evidence="6">
    <location>
        <begin position="124"/>
        <end position="151"/>
    </location>
</feature>
<name>A0A6L9S854_9ACTN</name>
<keyword evidence="6" id="KW-1003">Cell membrane</keyword>
<keyword evidence="2 6" id="KW-0812">Transmembrane</keyword>
<feature type="transmembrane region" description="Helical" evidence="6">
    <location>
        <begin position="163"/>
        <end position="186"/>
    </location>
</feature>
<keyword evidence="3 6" id="KW-1133">Transmembrane helix</keyword>
<gene>
    <name evidence="8" type="ORF">G1H10_14470</name>
</gene>
<dbReference type="Proteomes" id="UP000475214">
    <property type="component" value="Unassembled WGS sequence"/>
</dbReference>
<reference evidence="8 9" key="1">
    <citation type="submission" date="2020-02" db="EMBL/GenBank/DDBJ databases">
        <authorList>
            <person name="Li X.-J."/>
            <person name="Han X.-M."/>
        </authorList>
    </citation>
    <scope>NUCLEOTIDE SEQUENCE [LARGE SCALE GENOMIC DNA]</scope>
    <source>
        <strain evidence="8 9">CCTCC AB 2017055</strain>
    </source>
</reference>
<comment type="caution">
    <text evidence="8">The sequence shown here is derived from an EMBL/GenBank/DDBJ whole genome shotgun (WGS) entry which is preliminary data.</text>
</comment>
<keyword evidence="4 6" id="KW-0472">Membrane</keyword>
<feature type="transmembrane region" description="Helical" evidence="6">
    <location>
        <begin position="193"/>
        <end position="213"/>
    </location>
</feature>
<feature type="transmembrane region" description="Helical" evidence="6">
    <location>
        <begin position="47"/>
        <end position="70"/>
    </location>
</feature>
<evidence type="ECO:0000256" key="3">
    <source>
        <dbReference type="ARBA" id="ARBA00022989"/>
    </source>
</evidence>
<evidence type="ECO:0000256" key="6">
    <source>
        <dbReference type="RuleBase" id="RU361157"/>
    </source>
</evidence>
<keyword evidence="5" id="KW-0046">Antibiotic resistance</keyword>
<sequence length="277" mass="30082">MTTTTYAEPTRRHQRHPAPRPSLAWNIADAWVLIGRSLRHTVRNGDALFMGVFLPMMLLLLFVYVFGGALEAGIAQSDYVDYVVPGVILLTAGFSAATTAVSVTTDMTTGVMDRFRSLPITNWIVVLGHVVASLARNLFSTALVVGVALLIGFRPSASFLDWVAAVGVISLFILMMTWVSVMFGLIAKSADAASGFTFFILFLPYMSSAFVPVETMPAALRGFSEHQPITPIIETVRGLLMGTPIGDSAWQAVVWTVGILVIVIPVSARLFRRRTTS</sequence>
<evidence type="ECO:0000256" key="2">
    <source>
        <dbReference type="ARBA" id="ARBA00022692"/>
    </source>
</evidence>
<evidence type="ECO:0000313" key="8">
    <source>
        <dbReference type="EMBL" id="NEE01376.1"/>
    </source>
</evidence>
<dbReference type="AlphaFoldDB" id="A0A6L9S854"/>
<dbReference type="InterPro" id="IPR000412">
    <property type="entry name" value="ABC_2_transport"/>
</dbReference>
<keyword evidence="9" id="KW-1185">Reference proteome</keyword>
<evidence type="ECO:0000313" key="9">
    <source>
        <dbReference type="Proteomes" id="UP000475214"/>
    </source>
</evidence>
<accession>A0A6L9S854</accession>
<organism evidence="8 9">
    <name type="scientific">Phytoactinopolyspora halotolerans</name>
    <dbReference type="NCBI Taxonomy" id="1981512"/>
    <lineage>
        <taxon>Bacteria</taxon>
        <taxon>Bacillati</taxon>
        <taxon>Actinomycetota</taxon>
        <taxon>Actinomycetes</taxon>
        <taxon>Jiangellales</taxon>
        <taxon>Jiangellaceae</taxon>
        <taxon>Phytoactinopolyspora</taxon>
    </lineage>
</organism>
<evidence type="ECO:0000256" key="4">
    <source>
        <dbReference type="ARBA" id="ARBA00023136"/>
    </source>
</evidence>
<dbReference type="PROSITE" id="PS51012">
    <property type="entry name" value="ABC_TM2"/>
    <property type="match status" value="1"/>
</dbReference>
<dbReference type="RefSeq" id="WP_163738855.1">
    <property type="nucleotide sequence ID" value="NZ_JAAGOA010000009.1"/>
</dbReference>